<dbReference type="GO" id="GO:0006355">
    <property type="term" value="P:regulation of DNA-templated transcription"/>
    <property type="evidence" value="ECO:0007669"/>
    <property type="project" value="InterPro"/>
</dbReference>
<dbReference type="GO" id="GO:0003677">
    <property type="term" value="F:DNA binding"/>
    <property type="evidence" value="ECO:0007669"/>
    <property type="project" value="UniProtKB-KW"/>
</dbReference>
<dbReference type="PANTHER" id="PTHR31719">
    <property type="entry name" value="NAC TRANSCRIPTION FACTOR 56"/>
    <property type="match status" value="1"/>
</dbReference>
<feature type="domain" description="NAC" evidence="7">
    <location>
        <begin position="14"/>
        <end position="177"/>
    </location>
</feature>
<keyword evidence="3" id="KW-0238">DNA-binding</keyword>
<sequence>MEMMSAAQAATSQLPPGFRFHPTDEELILHYLRNRAASAPCPVPIIADVDIYKFDPWDLPSKALYGDGEYYFFSPRDRKYPNGIRPNRAAGSGYWKATGTDKPIHDSATGESVGVKKALVFYKGRPPRGTKTNWIMHEYRLGLAAANPLAAAYRPPSKFRNVSMRLDDWVLCRIYKKSGQASPMVPPLADYEHLQDHDDPSSAGFDDICSFYAPTSSSGATSTTASSAFIQQQQQPAALLPRLPKIPSISELFDEYAFAHIFDTAGPAEQDPLAVHPSLNQLLAVGDSAHSDLTTIYSLPPAAGGKRKATSMGPDEYAGMITAAAGHHHHPPAKSSRLNGSCLDAPQPASTLPATTSSVLGGGLNHHMLPQF</sequence>
<dbReference type="GO" id="GO:0005634">
    <property type="term" value="C:nucleus"/>
    <property type="evidence" value="ECO:0007669"/>
    <property type="project" value="UniProtKB-SubCell"/>
</dbReference>
<feature type="compositionally biased region" description="Polar residues" evidence="6">
    <location>
        <begin position="348"/>
        <end position="359"/>
    </location>
</feature>
<proteinExistence type="predicted"/>
<dbReference type="STRING" id="4540.A0A3L6TBL4"/>
<dbReference type="Gene3D" id="2.170.150.80">
    <property type="entry name" value="NAC domain"/>
    <property type="match status" value="1"/>
</dbReference>
<dbReference type="OrthoDB" id="1921961at2759"/>
<dbReference type="EMBL" id="PQIB02000002">
    <property type="protein sequence ID" value="RLN35654.1"/>
    <property type="molecule type" value="Genomic_DNA"/>
</dbReference>
<evidence type="ECO:0000256" key="6">
    <source>
        <dbReference type="SAM" id="MobiDB-lite"/>
    </source>
</evidence>
<name>A0A3L6TBL4_PANMI</name>
<evidence type="ECO:0000256" key="2">
    <source>
        <dbReference type="ARBA" id="ARBA00023015"/>
    </source>
</evidence>
<evidence type="ECO:0000259" key="7">
    <source>
        <dbReference type="PROSITE" id="PS51005"/>
    </source>
</evidence>
<comment type="caution">
    <text evidence="8">The sequence shown here is derived from an EMBL/GenBank/DDBJ whole genome shotgun (WGS) entry which is preliminary data.</text>
</comment>
<dbReference type="FunFam" id="2.170.150.80:FF:000008">
    <property type="entry name" value="NAC domain-containing protein 72-like"/>
    <property type="match status" value="1"/>
</dbReference>
<dbReference type="Proteomes" id="UP000275267">
    <property type="component" value="Unassembled WGS sequence"/>
</dbReference>
<evidence type="ECO:0000256" key="1">
    <source>
        <dbReference type="ARBA" id="ARBA00004123"/>
    </source>
</evidence>
<feature type="region of interest" description="Disordered" evidence="6">
    <location>
        <begin position="326"/>
        <end position="361"/>
    </location>
</feature>
<dbReference type="AlphaFoldDB" id="A0A3L6TBL4"/>
<keyword evidence="5" id="KW-0539">Nucleus</keyword>
<dbReference type="PROSITE" id="PS51005">
    <property type="entry name" value="NAC"/>
    <property type="match status" value="1"/>
</dbReference>
<accession>A0A3L6TBL4</accession>
<evidence type="ECO:0000256" key="4">
    <source>
        <dbReference type="ARBA" id="ARBA00023163"/>
    </source>
</evidence>
<reference evidence="9" key="1">
    <citation type="journal article" date="2019" name="Nat. Commun.">
        <title>The genome of broomcorn millet.</title>
        <authorList>
            <person name="Zou C."/>
            <person name="Miki D."/>
            <person name="Li D."/>
            <person name="Tang Q."/>
            <person name="Xiao L."/>
            <person name="Rajput S."/>
            <person name="Deng P."/>
            <person name="Jia W."/>
            <person name="Huang R."/>
            <person name="Zhang M."/>
            <person name="Sun Y."/>
            <person name="Hu J."/>
            <person name="Fu X."/>
            <person name="Schnable P.S."/>
            <person name="Li F."/>
            <person name="Zhang H."/>
            <person name="Feng B."/>
            <person name="Zhu X."/>
            <person name="Liu R."/>
            <person name="Schnable J.C."/>
            <person name="Zhu J.-K."/>
            <person name="Zhang H."/>
        </authorList>
    </citation>
    <scope>NUCLEOTIDE SEQUENCE [LARGE SCALE GENOMIC DNA]</scope>
</reference>
<evidence type="ECO:0000313" key="9">
    <source>
        <dbReference type="Proteomes" id="UP000275267"/>
    </source>
</evidence>
<keyword evidence="2" id="KW-0805">Transcription regulation</keyword>
<comment type="subcellular location">
    <subcellularLocation>
        <location evidence="1">Nucleus</location>
    </subcellularLocation>
</comment>
<dbReference type="InterPro" id="IPR003441">
    <property type="entry name" value="NAC-dom"/>
</dbReference>
<organism evidence="8 9">
    <name type="scientific">Panicum miliaceum</name>
    <name type="common">Proso millet</name>
    <name type="synonym">Broomcorn millet</name>
    <dbReference type="NCBI Taxonomy" id="4540"/>
    <lineage>
        <taxon>Eukaryota</taxon>
        <taxon>Viridiplantae</taxon>
        <taxon>Streptophyta</taxon>
        <taxon>Embryophyta</taxon>
        <taxon>Tracheophyta</taxon>
        <taxon>Spermatophyta</taxon>
        <taxon>Magnoliopsida</taxon>
        <taxon>Liliopsida</taxon>
        <taxon>Poales</taxon>
        <taxon>Poaceae</taxon>
        <taxon>PACMAD clade</taxon>
        <taxon>Panicoideae</taxon>
        <taxon>Panicodae</taxon>
        <taxon>Paniceae</taxon>
        <taxon>Panicinae</taxon>
        <taxon>Panicum</taxon>
        <taxon>Panicum sect. Panicum</taxon>
    </lineage>
</organism>
<dbReference type="InterPro" id="IPR036093">
    <property type="entry name" value="NAC_dom_sf"/>
</dbReference>
<keyword evidence="9" id="KW-1185">Reference proteome</keyword>
<gene>
    <name evidence="8" type="ORF">C2845_PM03G16560</name>
</gene>
<evidence type="ECO:0000313" key="8">
    <source>
        <dbReference type="EMBL" id="RLN35654.1"/>
    </source>
</evidence>
<dbReference type="Pfam" id="PF02365">
    <property type="entry name" value="NAM"/>
    <property type="match status" value="1"/>
</dbReference>
<dbReference type="SUPFAM" id="SSF101941">
    <property type="entry name" value="NAC domain"/>
    <property type="match status" value="1"/>
</dbReference>
<dbReference type="PANTHER" id="PTHR31719:SF106">
    <property type="entry name" value="NAC TRANSCRIPTION FACTOR ONAC010"/>
    <property type="match status" value="1"/>
</dbReference>
<evidence type="ECO:0000256" key="5">
    <source>
        <dbReference type="ARBA" id="ARBA00023242"/>
    </source>
</evidence>
<keyword evidence="4" id="KW-0804">Transcription</keyword>
<protein>
    <submittedName>
        <fullName evidence="8">NAC domain-containing protein 48-like</fullName>
    </submittedName>
</protein>
<evidence type="ECO:0000256" key="3">
    <source>
        <dbReference type="ARBA" id="ARBA00023125"/>
    </source>
</evidence>